<organism evidence="3 4">
    <name type="scientific">Bradyrhizobium nitroreducens</name>
    <dbReference type="NCBI Taxonomy" id="709803"/>
    <lineage>
        <taxon>Bacteria</taxon>
        <taxon>Pseudomonadati</taxon>
        <taxon>Pseudomonadota</taxon>
        <taxon>Alphaproteobacteria</taxon>
        <taxon>Hyphomicrobiales</taxon>
        <taxon>Nitrobacteraceae</taxon>
        <taxon>Bradyrhizobium</taxon>
    </lineage>
</organism>
<evidence type="ECO:0000259" key="1">
    <source>
        <dbReference type="Pfam" id="PF08421"/>
    </source>
</evidence>
<evidence type="ECO:0000259" key="2">
    <source>
        <dbReference type="Pfam" id="PF08484"/>
    </source>
</evidence>
<feature type="domain" description="Methyltransferase putative zinc binding" evidence="1">
    <location>
        <begin position="6"/>
        <end position="67"/>
    </location>
</feature>
<dbReference type="Gene3D" id="3.40.50.150">
    <property type="entry name" value="Vaccinia Virus protein VP39"/>
    <property type="match status" value="1"/>
</dbReference>
<keyword evidence="3" id="KW-0808">Transferase</keyword>
<name>A0A2M6UB82_9BRAD</name>
<dbReference type="Pfam" id="PF08421">
    <property type="entry name" value="Methyltransf_13"/>
    <property type="match status" value="1"/>
</dbReference>
<dbReference type="Gene3D" id="3.40.50.720">
    <property type="entry name" value="NAD(P)-binding Rossmann-like Domain"/>
    <property type="match status" value="1"/>
</dbReference>
<gene>
    <name evidence="3" type="ORF">TSA1_14675</name>
</gene>
<dbReference type="GO" id="GO:0008168">
    <property type="term" value="F:methyltransferase activity"/>
    <property type="evidence" value="ECO:0007669"/>
    <property type="project" value="UniProtKB-KW"/>
</dbReference>
<evidence type="ECO:0000313" key="4">
    <source>
        <dbReference type="Proteomes" id="UP000228930"/>
    </source>
</evidence>
<dbReference type="AlphaFoldDB" id="A0A2M6UB82"/>
<sequence length="410" mass="44958">MDGHRCRFCARELDETFVDLGLSPLANSYLPPECANAAEPTYPLHARVCRACGLVQLPQFEPAASIFDQYLYYSSYSESWLLHAESYAAEMIVRARLGPASEVIEIASNDGYLLQYFQRAGIGALGIEPASGPAAAAIAKGIPTRTCYFGRDAAAALCAEGHRPELIVANNVLPHVPDINDFVAGLRILLPDTGRATLELPHLLHLIEGIQFDTIYHEHLSYFSLATLETVFRAHALRVFDVEELPTHGGSLRLHVCRTTAAQRPSPALEQLRRREEVAGLDRPAIYRDFQAKVAAKRGAIRDFLAAARRAGKTVLGYGAPAKGNTLLNYCGVTRELIPFTVDRNPHKQGLLLPGSHLPIRDPAALIAARPDYVFVLPWNLKDEIVAQLAEIRAWGGQFVVPAPELTIIS</sequence>
<dbReference type="RefSeq" id="WP_100177066.1">
    <property type="nucleotide sequence ID" value="NZ_LFJC01000003.1"/>
</dbReference>
<dbReference type="Gene3D" id="6.20.50.110">
    <property type="entry name" value="Methyltransferase, zinc-binding domain"/>
    <property type="match status" value="1"/>
</dbReference>
<dbReference type="InterPro" id="IPR038576">
    <property type="entry name" value="Methyltransf_Zn-bd_dom_put_sf"/>
</dbReference>
<evidence type="ECO:0000313" key="3">
    <source>
        <dbReference type="EMBL" id="PIT01882.1"/>
    </source>
</evidence>
<dbReference type="InterPro" id="IPR013691">
    <property type="entry name" value="MeTrfase_14"/>
</dbReference>
<dbReference type="Pfam" id="PF08484">
    <property type="entry name" value="Methyltransf_14"/>
    <property type="match status" value="1"/>
</dbReference>
<keyword evidence="3" id="KW-0489">Methyltransferase</keyword>
<keyword evidence="4" id="KW-1185">Reference proteome</keyword>
<reference evidence="3 4" key="1">
    <citation type="submission" date="2015-06" db="EMBL/GenBank/DDBJ databases">
        <title>Comparative genome analysis of nirS-carrying Bradyrhizobium sp. strains.</title>
        <authorList>
            <person name="Ishii S."/>
            <person name="Jang J."/>
            <person name="Nishizawa T."/>
            <person name="Senoo K."/>
        </authorList>
    </citation>
    <scope>NUCLEOTIDE SEQUENCE [LARGE SCALE GENOMIC DNA]</scope>
    <source>
        <strain evidence="3 4">TSA1</strain>
    </source>
</reference>
<dbReference type="EMBL" id="LFJC01000003">
    <property type="protein sequence ID" value="PIT01882.1"/>
    <property type="molecule type" value="Genomic_DNA"/>
</dbReference>
<dbReference type="GO" id="GO:0032259">
    <property type="term" value="P:methylation"/>
    <property type="evidence" value="ECO:0007669"/>
    <property type="project" value="UniProtKB-KW"/>
</dbReference>
<feature type="domain" description="C-methyltransferase" evidence="2">
    <location>
        <begin position="246"/>
        <end position="404"/>
    </location>
</feature>
<dbReference type="Proteomes" id="UP000228930">
    <property type="component" value="Unassembled WGS sequence"/>
</dbReference>
<accession>A0A2M6UB82</accession>
<dbReference type="InterPro" id="IPR013630">
    <property type="entry name" value="Methyltransf_Zn-bd_dom_put"/>
</dbReference>
<dbReference type="PANTHER" id="PTHR43861">
    <property type="entry name" value="TRANS-ACONITATE 2-METHYLTRANSFERASE-RELATED"/>
    <property type="match status" value="1"/>
</dbReference>
<dbReference type="SUPFAM" id="SSF53335">
    <property type="entry name" value="S-adenosyl-L-methionine-dependent methyltransferases"/>
    <property type="match status" value="1"/>
</dbReference>
<protein>
    <submittedName>
        <fullName evidence="3">SAM-dependent methyltransferase</fullName>
    </submittedName>
</protein>
<dbReference type="InterPro" id="IPR029063">
    <property type="entry name" value="SAM-dependent_MTases_sf"/>
</dbReference>
<comment type="caution">
    <text evidence="3">The sequence shown here is derived from an EMBL/GenBank/DDBJ whole genome shotgun (WGS) entry which is preliminary data.</text>
</comment>
<proteinExistence type="predicted"/>
<dbReference type="Pfam" id="PF13489">
    <property type="entry name" value="Methyltransf_23"/>
    <property type="match status" value="1"/>
</dbReference>
<dbReference type="PANTHER" id="PTHR43861:SF5">
    <property type="entry name" value="BLL5978 PROTEIN"/>
    <property type="match status" value="1"/>
</dbReference>
<dbReference type="Gene3D" id="6.10.250.3100">
    <property type="match status" value="1"/>
</dbReference>